<dbReference type="AlphaFoldDB" id="A0A9D4J6D6"/>
<reference evidence="2" key="1">
    <citation type="journal article" date="2019" name="bioRxiv">
        <title>The Genome of the Zebra Mussel, Dreissena polymorpha: A Resource for Invasive Species Research.</title>
        <authorList>
            <person name="McCartney M.A."/>
            <person name="Auch B."/>
            <person name="Kono T."/>
            <person name="Mallez S."/>
            <person name="Zhang Y."/>
            <person name="Obille A."/>
            <person name="Becker A."/>
            <person name="Abrahante J.E."/>
            <person name="Garbe J."/>
            <person name="Badalamenti J.P."/>
            <person name="Herman A."/>
            <person name="Mangelson H."/>
            <person name="Liachko I."/>
            <person name="Sullivan S."/>
            <person name="Sone E.D."/>
            <person name="Koren S."/>
            <person name="Silverstein K.A.T."/>
            <person name="Beckman K.B."/>
            <person name="Gohl D.M."/>
        </authorList>
    </citation>
    <scope>NUCLEOTIDE SEQUENCE</scope>
    <source>
        <strain evidence="2">Duluth1</strain>
        <tissue evidence="2">Whole animal</tissue>
    </source>
</reference>
<accession>A0A9D4J6D6</accession>
<keyword evidence="3" id="KW-1185">Reference proteome</keyword>
<comment type="caution">
    <text evidence="2">The sequence shown here is derived from an EMBL/GenBank/DDBJ whole genome shotgun (WGS) entry which is preliminary data.</text>
</comment>
<sequence length="50" mass="5804">MLVIVFRVVKGTAPIYLRSMFTHAQGSYRLRSSVGIQFLVPRHRTKIADW</sequence>
<dbReference type="Proteomes" id="UP000828390">
    <property type="component" value="Unassembled WGS sequence"/>
</dbReference>
<gene>
    <name evidence="1" type="ORF">DPMN_151332</name>
    <name evidence="2" type="ORF">DPMN_151335</name>
</gene>
<dbReference type="EMBL" id="JAIWYP010000007">
    <property type="protein sequence ID" value="KAH3797749.1"/>
    <property type="molecule type" value="Genomic_DNA"/>
</dbReference>
<evidence type="ECO:0000313" key="2">
    <source>
        <dbReference type="EMBL" id="KAH3797749.1"/>
    </source>
</evidence>
<organism evidence="2 3">
    <name type="scientific">Dreissena polymorpha</name>
    <name type="common">Zebra mussel</name>
    <name type="synonym">Mytilus polymorpha</name>
    <dbReference type="NCBI Taxonomy" id="45954"/>
    <lineage>
        <taxon>Eukaryota</taxon>
        <taxon>Metazoa</taxon>
        <taxon>Spiralia</taxon>
        <taxon>Lophotrochozoa</taxon>
        <taxon>Mollusca</taxon>
        <taxon>Bivalvia</taxon>
        <taxon>Autobranchia</taxon>
        <taxon>Heteroconchia</taxon>
        <taxon>Euheterodonta</taxon>
        <taxon>Imparidentia</taxon>
        <taxon>Neoheterodontei</taxon>
        <taxon>Myida</taxon>
        <taxon>Dreissenoidea</taxon>
        <taxon>Dreissenidae</taxon>
        <taxon>Dreissena</taxon>
    </lineage>
</organism>
<protein>
    <submittedName>
        <fullName evidence="2">Uncharacterized protein</fullName>
    </submittedName>
</protein>
<evidence type="ECO:0000313" key="1">
    <source>
        <dbReference type="EMBL" id="KAH3797746.1"/>
    </source>
</evidence>
<proteinExistence type="predicted"/>
<dbReference type="EMBL" id="JAIWYP010000007">
    <property type="protein sequence ID" value="KAH3797746.1"/>
    <property type="molecule type" value="Genomic_DNA"/>
</dbReference>
<evidence type="ECO:0000313" key="3">
    <source>
        <dbReference type="Proteomes" id="UP000828390"/>
    </source>
</evidence>
<name>A0A9D4J6D6_DREPO</name>
<reference evidence="2" key="2">
    <citation type="submission" date="2020-11" db="EMBL/GenBank/DDBJ databases">
        <authorList>
            <person name="McCartney M.A."/>
            <person name="Auch B."/>
            <person name="Kono T."/>
            <person name="Mallez S."/>
            <person name="Becker A."/>
            <person name="Gohl D.M."/>
            <person name="Silverstein K.A.T."/>
            <person name="Koren S."/>
            <person name="Bechman K.B."/>
            <person name="Herman A."/>
            <person name="Abrahante J.E."/>
            <person name="Garbe J."/>
        </authorList>
    </citation>
    <scope>NUCLEOTIDE SEQUENCE</scope>
    <source>
        <strain evidence="2">Duluth1</strain>
        <tissue evidence="2">Whole animal</tissue>
    </source>
</reference>